<evidence type="ECO:0000259" key="3">
    <source>
        <dbReference type="Pfam" id="PF01326"/>
    </source>
</evidence>
<dbReference type="InterPro" id="IPR013815">
    <property type="entry name" value="ATP_grasp_subdomain_1"/>
</dbReference>
<dbReference type="AlphaFoldDB" id="A0A402DS70"/>
<dbReference type="SUPFAM" id="SSF56059">
    <property type="entry name" value="Glutathione synthetase ATP-binding domain-like"/>
    <property type="match status" value="1"/>
</dbReference>
<accession>A0A402DS70</accession>
<proteinExistence type="predicted"/>
<dbReference type="GO" id="GO:0050242">
    <property type="term" value="F:pyruvate, phosphate dikinase activity"/>
    <property type="evidence" value="ECO:0007669"/>
    <property type="project" value="InterPro"/>
</dbReference>
<feature type="region of interest" description="Disordered" evidence="1">
    <location>
        <begin position="70"/>
        <end position="94"/>
    </location>
</feature>
<feature type="domain" description="Pyruvate phosphate dikinase AMP/ATP-binding" evidence="3">
    <location>
        <begin position="103"/>
        <end position="285"/>
    </location>
</feature>
<feature type="region of interest" description="Disordered" evidence="1">
    <location>
        <begin position="251"/>
        <end position="272"/>
    </location>
</feature>
<dbReference type="Proteomes" id="UP000289954">
    <property type="component" value="Unassembled WGS sequence"/>
</dbReference>
<evidence type="ECO:0008006" key="6">
    <source>
        <dbReference type="Google" id="ProtNLM"/>
    </source>
</evidence>
<dbReference type="GO" id="GO:0005524">
    <property type="term" value="F:ATP binding"/>
    <property type="evidence" value="ECO:0007669"/>
    <property type="project" value="InterPro"/>
</dbReference>
<dbReference type="Pfam" id="PF01326">
    <property type="entry name" value="PPDK_N"/>
    <property type="match status" value="1"/>
</dbReference>
<dbReference type="Gene3D" id="3.50.30.10">
    <property type="entry name" value="Phosphohistidine domain"/>
    <property type="match status" value="1"/>
</dbReference>
<dbReference type="RefSeq" id="WP_130781562.1">
    <property type="nucleotide sequence ID" value="NZ_BIMR01000153.1"/>
</dbReference>
<dbReference type="OrthoDB" id="9765468at2"/>
<dbReference type="Gene3D" id="1.10.189.10">
    <property type="entry name" value="Pyruvate Phosphate Dikinase, domain 2"/>
    <property type="match status" value="1"/>
</dbReference>
<dbReference type="Gene3D" id="3.30.1490.20">
    <property type="entry name" value="ATP-grasp fold, A domain"/>
    <property type="match status" value="1"/>
</dbReference>
<name>A0A402DS70_9CELL</name>
<dbReference type="Pfam" id="PF00391">
    <property type="entry name" value="PEP-utilizers"/>
    <property type="match status" value="1"/>
</dbReference>
<gene>
    <name evidence="4" type="ORF">CBZ_20140</name>
</gene>
<feature type="region of interest" description="Disordered" evidence="1">
    <location>
        <begin position="1"/>
        <end position="26"/>
    </location>
</feature>
<feature type="compositionally biased region" description="Low complexity" evidence="1">
    <location>
        <begin position="70"/>
        <end position="79"/>
    </location>
</feature>
<feature type="compositionally biased region" description="Low complexity" evidence="1">
    <location>
        <begin position="1"/>
        <end position="22"/>
    </location>
</feature>
<dbReference type="PANTHER" id="PTHR22931:SF9">
    <property type="entry name" value="PYRUVATE, PHOSPHATE DIKINASE 1, CHLOROPLASTIC"/>
    <property type="match status" value="1"/>
</dbReference>
<dbReference type="InterPro" id="IPR010121">
    <property type="entry name" value="Pyruvate_phosphate_dikinase"/>
</dbReference>
<dbReference type="InterPro" id="IPR002192">
    <property type="entry name" value="PPDK_AMP/ATP-bd"/>
</dbReference>
<evidence type="ECO:0000313" key="5">
    <source>
        <dbReference type="Proteomes" id="UP000289954"/>
    </source>
</evidence>
<dbReference type="PANTHER" id="PTHR22931">
    <property type="entry name" value="PHOSPHOENOLPYRUVATE DIKINASE-RELATED"/>
    <property type="match status" value="1"/>
</dbReference>
<organism evidence="4 5">
    <name type="scientific">Cellulomonas biazotea</name>
    <dbReference type="NCBI Taxonomy" id="1709"/>
    <lineage>
        <taxon>Bacteria</taxon>
        <taxon>Bacillati</taxon>
        <taxon>Actinomycetota</taxon>
        <taxon>Actinomycetes</taxon>
        <taxon>Micrococcales</taxon>
        <taxon>Cellulomonadaceae</taxon>
        <taxon>Cellulomonas</taxon>
    </lineage>
</organism>
<reference evidence="4 5" key="1">
    <citation type="submission" date="2019-01" db="EMBL/GenBank/DDBJ databases">
        <title>Draft genome sequence of Cellulomonas takizawaensis strain TKZ-21.</title>
        <authorList>
            <person name="Yamamura H."/>
            <person name="Hayashi T."/>
            <person name="Hamada M."/>
            <person name="Serisawa Y."/>
            <person name="Matsuyama K."/>
            <person name="Nakagawa Y."/>
            <person name="Otoguro M."/>
            <person name="Yanagida F."/>
            <person name="Hayakawa M."/>
        </authorList>
    </citation>
    <scope>NUCLEOTIDE SEQUENCE [LARGE SCALE GENOMIC DNA]</scope>
    <source>
        <strain evidence="4 5">NBRC12680</strain>
    </source>
</reference>
<comment type="caution">
    <text evidence="4">The sequence shown here is derived from an EMBL/GenBank/DDBJ whole genome shotgun (WGS) entry which is preliminary data.</text>
</comment>
<dbReference type="SUPFAM" id="SSF52009">
    <property type="entry name" value="Phosphohistidine domain"/>
    <property type="match status" value="1"/>
</dbReference>
<dbReference type="Gene3D" id="3.30.470.20">
    <property type="entry name" value="ATP-grasp fold, B domain"/>
    <property type="match status" value="1"/>
</dbReference>
<evidence type="ECO:0000259" key="2">
    <source>
        <dbReference type="Pfam" id="PF00391"/>
    </source>
</evidence>
<sequence>MTWTFGTDTAAGAARGPATASTVEPLPGVDEVGGKGHGLLLLTRLGLPVPPGFVVGTSAWRRWRDWRADQAAGPADGPGRSAGGTTVRPGWTGGTADASTLVLPDDLRAEVRAGLAGLEAATGRRLGGTAHPLVVSVRSGAAVSMPGMMSTVLDVGLTPDAARALAHETGDEGFAADCRARLEAGWAATVGRGPVPDDATAQVEQAVAAVLASWDTPRARTYRRLHGIDDDLGTAVTVQAMVFGNRDDRSGTAVAFSRDPSTGEPEPSGDLLLRHQGEDVVGGTARTRPLTDLATAAPEAWTDLLDALDVLERHHRDVVEVEVTVEQGRLWVLQVRRAVLVGRAAVRVAVDLADAGTTDRSEALRRVSPALVRQAVTAARLDPAHPHDVLTRGTGASPGVATGRVALTADAAVRLATDGPVLLVRPETSPLDLHGLAAAAGVLTARGGAASHAAVVARSLARPAVVGASAVEVDEHAGVVRVGARVLAEGDVMAVDGSGGEVVVGLPHVTTGTDDPYVRRLLAWAADVVPDATGLDGPDLLAAARTALDASTAG</sequence>
<dbReference type="InterPro" id="IPR036637">
    <property type="entry name" value="Phosphohistidine_dom_sf"/>
</dbReference>
<dbReference type="InterPro" id="IPR008279">
    <property type="entry name" value="PEP-util_enz_mobile_dom"/>
</dbReference>
<protein>
    <recommendedName>
        <fullName evidence="6">Pyruvate, phosphate dikinase</fullName>
    </recommendedName>
</protein>
<keyword evidence="5" id="KW-1185">Reference proteome</keyword>
<dbReference type="GO" id="GO:0016301">
    <property type="term" value="F:kinase activity"/>
    <property type="evidence" value="ECO:0007669"/>
    <property type="project" value="InterPro"/>
</dbReference>
<evidence type="ECO:0000256" key="1">
    <source>
        <dbReference type="SAM" id="MobiDB-lite"/>
    </source>
</evidence>
<dbReference type="EMBL" id="BIMR01000153">
    <property type="protein sequence ID" value="GCE76958.1"/>
    <property type="molecule type" value="Genomic_DNA"/>
</dbReference>
<evidence type="ECO:0000313" key="4">
    <source>
        <dbReference type="EMBL" id="GCE76958.1"/>
    </source>
</evidence>
<feature type="domain" description="PEP-utilising enzyme mobile" evidence="2">
    <location>
        <begin position="420"/>
        <end position="500"/>
    </location>
</feature>